<evidence type="ECO:0000256" key="1">
    <source>
        <dbReference type="ARBA" id="ARBA00008226"/>
    </source>
</evidence>
<dbReference type="InterPro" id="IPR045864">
    <property type="entry name" value="aa-tRNA-synth_II/BPL/LPL"/>
</dbReference>
<accession>A0AAU9IP04</accession>
<dbReference type="PIRSF" id="PIRSF001549">
    <property type="entry name" value="His-tRNA_synth"/>
    <property type="match status" value="1"/>
</dbReference>
<dbReference type="CDD" id="cd00773">
    <property type="entry name" value="HisRS-like_core"/>
    <property type="match status" value="1"/>
</dbReference>
<dbReference type="GO" id="GO:0005829">
    <property type="term" value="C:cytosol"/>
    <property type="evidence" value="ECO:0007669"/>
    <property type="project" value="TreeGrafter"/>
</dbReference>
<dbReference type="AlphaFoldDB" id="A0AAU9IP04"/>
<protein>
    <recommendedName>
        <fullName evidence="3">Histidine--tRNA ligase, cytoplasmic</fullName>
        <ecNumber evidence="2">6.1.1.21</ecNumber>
    </recommendedName>
</protein>
<keyword evidence="6" id="KW-0067">ATP-binding</keyword>
<dbReference type="EC" id="6.1.1.21" evidence="2"/>
<gene>
    <name evidence="11" type="ORF">BSTOLATCC_MIC12671</name>
</gene>
<dbReference type="GO" id="GO:0032543">
    <property type="term" value="P:mitochondrial translation"/>
    <property type="evidence" value="ECO:0007669"/>
    <property type="project" value="TreeGrafter"/>
</dbReference>
<evidence type="ECO:0000256" key="9">
    <source>
        <dbReference type="PIRSR" id="PIRSR001549-1"/>
    </source>
</evidence>
<dbReference type="InterPro" id="IPR006195">
    <property type="entry name" value="aa-tRNA-synth_II"/>
</dbReference>
<organism evidence="11 12">
    <name type="scientific">Blepharisma stoltei</name>
    <dbReference type="NCBI Taxonomy" id="1481888"/>
    <lineage>
        <taxon>Eukaryota</taxon>
        <taxon>Sar</taxon>
        <taxon>Alveolata</taxon>
        <taxon>Ciliophora</taxon>
        <taxon>Postciliodesmatophora</taxon>
        <taxon>Heterotrichea</taxon>
        <taxon>Heterotrichida</taxon>
        <taxon>Blepharismidae</taxon>
        <taxon>Blepharisma</taxon>
    </lineage>
</organism>
<feature type="binding site" evidence="9">
    <location>
        <position position="166"/>
    </location>
    <ligand>
        <name>L-histidine</name>
        <dbReference type="ChEBI" id="CHEBI:57595"/>
    </ligand>
</feature>
<evidence type="ECO:0000256" key="2">
    <source>
        <dbReference type="ARBA" id="ARBA00012815"/>
    </source>
</evidence>
<dbReference type="GO" id="GO:0005524">
    <property type="term" value="F:ATP binding"/>
    <property type="evidence" value="ECO:0007669"/>
    <property type="project" value="UniProtKB-KW"/>
</dbReference>
<dbReference type="SUPFAM" id="SSF52954">
    <property type="entry name" value="Class II aaRS ABD-related"/>
    <property type="match status" value="1"/>
</dbReference>
<keyword evidence="5" id="KW-0547">Nucleotide-binding</keyword>
<evidence type="ECO:0000256" key="3">
    <source>
        <dbReference type="ARBA" id="ARBA00015302"/>
    </source>
</evidence>
<evidence type="ECO:0000256" key="8">
    <source>
        <dbReference type="ARBA" id="ARBA00047639"/>
    </source>
</evidence>
<evidence type="ECO:0000256" key="7">
    <source>
        <dbReference type="ARBA" id="ARBA00022917"/>
    </source>
</evidence>
<keyword evidence="4" id="KW-0436">Ligase</keyword>
<dbReference type="InterPro" id="IPR036621">
    <property type="entry name" value="Anticodon-bd_dom_sf"/>
</dbReference>
<dbReference type="Pfam" id="PF13393">
    <property type="entry name" value="tRNA-synt_His"/>
    <property type="match status" value="1"/>
</dbReference>
<dbReference type="PROSITE" id="PS50862">
    <property type="entry name" value="AA_TRNA_LIGASE_II"/>
    <property type="match status" value="1"/>
</dbReference>
<feature type="binding site" evidence="9">
    <location>
        <begin position="123"/>
        <end position="125"/>
    </location>
    <ligand>
        <name>L-histidine</name>
        <dbReference type="ChEBI" id="CHEBI:57595"/>
    </ligand>
</feature>
<dbReference type="Gene3D" id="3.40.50.800">
    <property type="entry name" value="Anticodon-binding domain"/>
    <property type="match status" value="1"/>
</dbReference>
<dbReference type="GO" id="GO:0006427">
    <property type="term" value="P:histidyl-tRNA aminoacylation"/>
    <property type="evidence" value="ECO:0007669"/>
    <property type="project" value="InterPro"/>
</dbReference>
<feature type="binding site" evidence="9">
    <location>
        <position position="318"/>
    </location>
    <ligand>
        <name>L-histidine</name>
        <dbReference type="ChEBI" id="CHEBI:57595"/>
    </ligand>
</feature>
<dbReference type="GO" id="GO:0005739">
    <property type="term" value="C:mitochondrion"/>
    <property type="evidence" value="ECO:0007669"/>
    <property type="project" value="TreeGrafter"/>
</dbReference>
<evidence type="ECO:0000256" key="6">
    <source>
        <dbReference type="ARBA" id="ARBA00022840"/>
    </source>
</evidence>
<dbReference type="SUPFAM" id="SSF55681">
    <property type="entry name" value="Class II aaRS and biotin synthetases"/>
    <property type="match status" value="1"/>
</dbReference>
<dbReference type="InterPro" id="IPR004154">
    <property type="entry name" value="Anticodon-bd"/>
</dbReference>
<dbReference type="FunFam" id="3.30.930.10:FF:000061">
    <property type="entry name" value="Histidine--tRNA ligase, cytoplasmic"/>
    <property type="match status" value="1"/>
</dbReference>
<dbReference type="GO" id="GO:0004821">
    <property type="term" value="F:histidine-tRNA ligase activity"/>
    <property type="evidence" value="ECO:0007669"/>
    <property type="project" value="UniProtKB-EC"/>
</dbReference>
<evidence type="ECO:0000256" key="5">
    <source>
        <dbReference type="ARBA" id="ARBA00022741"/>
    </source>
</evidence>
<dbReference type="PANTHER" id="PTHR11476:SF7">
    <property type="entry name" value="HISTIDINE--TRNA LIGASE"/>
    <property type="match status" value="1"/>
</dbReference>
<dbReference type="InterPro" id="IPR015807">
    <property type="entry name" value="His-tRNA-ligase"/>
</dbReference>
<comment type="caution">
    <text evidence="11">The sequence shown here is derived from an EMBL/GenBank/DDBJ whole genome shotgun (WGS) entry which is preliminary data.</text>
</comment>
<feature type="binding site" evidence="9">
    <location>
        <begin position="322"/>
        <end position="323"/>
    </location>
    <ligand>
        <name>L-histidine</name>
        <dbReference type="ChEBI" id="CHEBI:57595"/>
    </ligand>
</feature>
<dbReference type="HAMAP" id="MF_00127">
    <property type="entry name" value="His_tRNA_synth"/>
    <property type="match status" value="1"/>
</dbReference>
<dbReference type="NCBIfam" id="TIGR00442">
    <property type="entry name" value="hisS"/>
    <property type="match status" value="1"/>
</dbReference>
<dbReference type="InterPro" id="IPR041715">
    <property type="entry name" value="HisRS-like_core"/>
</dbReference>
<feature type="binding site" evidence="9">
    <location>
        <position position="150"/>
    </location>
    <ligand>
        <name>L-histidine</name>
        <dbReference type="ChEBI" id="CHEBI:57595"/>
    </ligand>
</feature>
<name>A0AAU9IP04_9CILI</name>
<dbReference type="GO" id="GO:0003723">
    <property type="term" value="F:RNA binding"/>
    <property type="evidence" value="ECO:0007669"/>
    <property type="project" value="TreeGrafter"/>
</dbReference>
<dbReference type="FunFam" id="3.40.50.800:FF:000012">
    <property type="entry name" value="Histidine--tRNA ligase, cytoplasmic"/>
    <property type="match status" value="1"/>
</dbReference>
<dbReference type="PANTHER" id="PTHR11476">
    <property type="entry name" value="HISTIDYL-TRNA SYNTHETASE"/>
    <property type="match status" value="1"/>
</dbReference>
<proteinExistence type="inferred from homology"/>
<keyword evidence="7" id="KW-0648">Protein biosynthesis</keyword>
<evidence type="ECO:0000259" key="10">
    <source>
        <dbReference type="PROSITE" id="PS50862"/>
    </source>
</evidence>
<feature type="domain" description="Aminoacyl-transfer RNA synthetases class-II family profile" evidence="10">
    <location>
        <begin position="47"/>
        <end position="390"/>
    </location>
</feature>
<dbReference type="Proteomes" id="UP001162131">
    <property type="component" value="Unassembled WGS sequence"/>
</dbReference>
<dbReference type="EMBL" id="CAJZBQ010000013">
    <property type="protein sequence ID" value="CAG9314888.1"/>
    <property type="molecule type" value="Genomic_DNA"/>
</dbReference>
<evidence type="ECO:0000313" key="12">
    <source>
        <dbReference type="Proteomes" id="UP001162131"/>
    </source>
</evidence>
<comment type="similarity">
    <text evidence="1">Belongs to the class-II aminoacyl-tRNA synthetase family.</text>
</comment>
<sequence length="493" mass="55961">MIPTMMRRFPMSFYSKIIRKSPISQSFFLSRSYSSEANDQISHKKYTPKVAKGMRDFSPEQMAIREKVFETVRAVFSKHLAGQLDTPVMELTETLTEKYGEEGAKLIYNLADQGGEILSLRYDLTVPLARYVAMNRLFNWKRYQLGKVYRREQSQASKGRYREFYQCDFDIIGKGVTMIQEAEILKIIVEILEKLDLKFIIKVSHRLLLDALLKVAGCPIEKCQNISSSIDKLDKEDWNTVKQEMIEKGITEDVADSIGKYVRIKGEAWSILSELKKFKEITENETGNLALSELEKLFEFTDVLGTTQYLSLDLSLARGLDYYTGLIYEAILLKTDTSLGSIAGGGRYDNLIAKLSENKVNTPAVGVSLGVERIFAFLEEKYKNEKILHPKRSVLVAQAGSSNKYLLVKERLKICNLLWNGGIPCEMSYKEKSDSKGQAGYAGEVGIGFIVWIGESEIERGKVRVKSLNTHEETEVEINDLVSFINNKGYSAF</sequence>
<evidence type="ECO:0000256" key="4">
    <source>
        <dbReference type="ARBA" id="ARBA00022598"/>
    </source>
</evidence>
<dbReference type="InterPro" id="IPR004516">
    <property type="entry name" value="HisRS/HisZ"/>
</dbReference>
<dbReference type="Gene3D" id="3.30.930.10">
    <property type="entry name" value="Bira Bifunctional Protein, Domain 2"/>
    <property type="match status" value="1"/>
</dbReference>
<reference evidence="11" key="1">
    <citation type="submission" date="2021-09" db="EMBL/GenBank/DDBJ databases">
        <authorList>
            <consortium name="AG Swart"/>
            <person name="Singh M."/>
            <person name="Singh A."/>
            <person name="Seah K."/>
            <person name="Emmerich C."/>
        </authorList>
    </citation>
    <scope>NUCLEOTIDE SEQUENCE</scope>
    <source>
        <strain evidence="11">ATCC30299</strain>
    </source>
</reference>
<keyword evidence="12" id="KW-1185">Reference proteome</keyword>
<feature type="binding site" evidence="9">
    <location>
        <position position="170"/>
    </location>
    <ligand>
        <name>L-histidine</name>
        <dbReference type="ChEBI" id="CHEBI:57595"/>
    </ligand>
</feature>
<dbReference type="Pfam" id="PF03129">
    <property type="entry name" value="HGTP_anticodon"/>
    <property type="match status" value="1"/>
</dbReference>
<comment type="catalytic activity">
    <reaction evidence="8">
        <text>tRNA(His) + L-histidine + ATP = L-histidyl-tRNA(His) + AMP + diphosphate + H(+)</text>
        <dbReference type="Rhea" id="RHEA:17313"/>
        <dbReference type="Rhea" id="RHEA-COMP:9665"/>
        <dbReference type="Rhea" id="RHEA-COMP:9689"/>
        <dbReference type="ChEBI" id="CHEBI:15378"/>
        <dbReference type="ChEBI" id="CHEBI:30616"/>
        <dbReference type="ChEBI" id="CHEBI:33019"/>
        <dbReference type="ChEBI" id="CHEBI:57595"/>
        <dbReference type="ChEBI" id="CHEBI:78442"/>
        <dbReference type="ChEBI" id="CHEBI:78527"/>
        <dbReference type="ChEBI" id="CHEBI:456215"/>
        <dbReference type="EC" id="6.1.1.21"/>
    </reaction>
</comment>
<evidence type="ECO:0000313" key="11">
    <source>
        <dbReference type="EMBL" id="CAG9314888.1"/>
    </source>
</evidence>